<feature type="compositionally biased region" description="Polar residues" evidence="1">
    <location>
        <begin position="315"/>
        <end position="345"/>
    </location>
</feature>
<dbReference type="PANTHER" id="PTHR39158">
    <property type="entry name" value="OS08G0560600 PROTEIN"/>
    <property type="match status" value="1"/>
</dbReference>
<dbReference type="Pfam" id="PF09350">
    <property type="entry name" value="DJC28_CD"/>
    <property type="match status" value="1"/>
</dbReference>
<evidence type="ECO:0000313" key="4">
    <source>
        <dbReference type="Proteomes" id="UP000316759"/>
    </source>
</evidence>
<protein>
    <recommendedName>
        <fullName evidence="2">J domain-containing protein</fullName>
    </recommendedName>
</protein>
<evidence type="ECO:0000256" key="1">
    <source>
        <dbReference type="SAM" id="MobiDB-lite"/>
    </source>
</evidence>
<dbReference type="InterPro" id="IPR001623">
    <property type="entry name" value="DnaJ_domain"/>
</dbReference>
<dbReference type="InterPro" id="IPR052573">
    <property type="entry name" value="DnaJ_C_subfamily_28"/>
</dbReference>
<evidence type="ECO:0000313" key="3">
    <source>
        <dbReference type="EMBL" id="TPP56096.1"/>
    </source>
</evidence>
<dbReference type="InterPro" id="IPR036869">
    <property type="entry name" value="J_dom_sf"/>
</dbReference>
<dbReference type="PANTHER" id="PTHR39158:SF1">
    <property type="entry name" value="DNAJ HOMOLOG SUBFAMILY C MEMBER 28"/>
    <property type="match status" value="1"/>
</dbReference>
<accession>A0A504Y6A8</accession>
<dbReference type="Gene3D" id="1.10.287.110">
    <property type="entry name" value="DnaJ domain"/>
    <property type="match status" value="1"/>
</dbReference>
<organism evidence="3 4">
    <name type="scientific">Fasciola gigantica</name>
    <name type="common">Giant liver fluke</name>
    <dbReference type="NCBI Taxonomy" id="46835"/>
    <lineage>
        <taxon>Eukaryota</taxon>
        <taxon>Metazoa</taxon>
        <taxon>Spiralia</taxon>
        <taxon>Lophotrochozoa</taxon>
        <taxon>Platyhelminthes</taxon>
        <taxon>Trematoda</taxon>
        <taxon>Digenea</taxon>
        <taxon>Plagiorchiida</taxon>
        <taxon>Echinostomata</taxon>
        <taxon>Echinostomatoidea</taxon>
        <taxon>Fasciolidae</taxon>
        <taxon>Fasciola</taxon>
    </lineage>
</organism>
<feature type="compositionally biased region" description="Basic and acidic residues" evidence="1">
    <location>
        <begin position="348"/>
        <end position="358"/>
    </location>
</feature>
<proteinExistence type="predicted"/>
<dbReference type="SUPFAM" id="SSF46565">
    <property type="entry name" value="Chaperone J-domain"/>
    <property type="match status" value="1"/>
</dbReference>
<reference evidence="3 4" key="1">
    <citation type="submission" date="2019-04" db="EMBL/GenBank/DDBJ databases">
        <title>Annotation for the trematode Fasciola gigantica.</title>
        <authorList>
            <person name="Choi Y.-J."/>
        </authorList>
    </citation>
    <scope>NUCLEOTIDE SEQUENCE [LARGE SCALE GENOMIC DNA]</scope>
    <source>
        <strain evidence="3">Uganda_cow_1</strain>
    </source>
</reference>
<dbReference type="EMBL" id="SUNJ01015029">
    <property type="protein sequence ID" value="TPP56096.1"/>
    <property type="molecule type" value="Genomic_DNA"/>
</dbReference>
<evidence type="ECO:0000259" key="2">
    <source>
        <dbReference type="PROSITE" id="PS50076"/>
    </source>
</evidence>
<sequence>MKTICRTAVFTVEAAFDYLGLPVNSSVDDCRNAYLKLARRLHPDVKSSYKTSDECAPFQRLQTAYKIATEAAKSKASRSESDHRTGSFETLIRHRAPQHRHYLEAESRLGNSIPLAGGLCPSDRYRQVQSRRFAEAVYASADYRVARILAEVTTEKLPSVQPDIIDGEQNRFKSVNFIERVADDIIEEAMDRGDFDHLSGQGKPLPKEEVAVELFGDPTKIKITRILCNQGYLPEWIQMNKELRERWEKAVTKVVRFCASNPVDQKRVATIEEFREEVVQINRLIDRYNLVVPSLHLQRVHKNPDKVIREMLHTNAENPKEQTSSDPASSSRTPEQPKQPSSRSQRPGPEELRSKQDNDGNLFDARYLAEIMRDFYRELARAYSSMMRGFKDHK</sequence>
<dbReference type="OrthoDB" id="1922282at2759"/>
<keyword evidence="4" id="KW-1185">Reference proteome</keyword>
<comment type="caution">
    <text evidence="3">The sequence shown here is derived from an EMBL/GenBank/DDBJ whole genome shotgun (WGS) entry which is preliminary data.</text>
</comment>
<feature type="region of interest" description="Disordered" evidence="1">
    <location>
        <begin position="314"/>
        <end position="359"/>
    </location>
</feature>
<feature type="domain" description="J" evidence="2">
    <location>
        <begin position="14"/>
        <end position="85"/>
    </location>
</feature>
<dbReference type="Proteomes" id="UP000316759">
    <property type="component" value="Unassembled WGS sequence"/>
</dbReference>
<dbReference type="AlphaFoldDB" id="A0A504Y6A8"/>
<dbReference type="CDD" id="cd06257">
    <property type="entry name" value="DnaJ"/>
    <property type="match status" value="1"/>
</dbReference>
<dbReference type="PROSITE" id="PS50076">
    <property type="entry name" value="DNAJ_2"/>
    <property type="match status" value="1"/>
</dbReference>
<dbReference type="Pfam" id="PF00226">
    <property type="entry name" value="DnaJ"/>
    <property type="match status" value="1"/>
</dbReference>
<gene>
    <name evidence="3" type="ORF">FGIG_05793</name>
</gene>
<dbReference type="STRING" id="46835.A0A504Y6A8"/>
<dbReference type="InterPro" id="IPR018961">
    <property type="entry name" value="DnaJ_homolog_subfam-C_membr-28"/>
</dbReference>
<name>A0A504Y6A8_FASGI</name>
<dbReference type="PRINTS" id="PR00625">
    <property type="entry name" value="JDOMAIN"/>
</dbReference>
<dbReference type="SMART" id="SM00271">
    <property type="entry name" value="DnaJ"/>
    <property type="match status" value="1"/>
</dbReference>